<reference evidence="2" key="2">
    <citation type="submission" date="2020-09" db="EMBL/GenBank/DDBJ databases">
        <authorList>
            <person name="Sun Q."/>
            <person name="Zhou Y."/>
        </authorList>
    </citation>
    <scope>NUCLEOTIDE SEQUENCE</scope>
    <source>
        <strain evidence="2">CGMCC 4.7403</strain>
    </source>
</reference>
<sequence length="75" mass="7847">MVACGCGEEQIPWMLARFGMLGTAGFVLAALVLMTLVGWALASAIWLLRARGGAVAEETGASSGLAGFTWREDET</sequence>
<gene>
    <name evidence="2" type="ORF">GCM10017771_23610</name>
</gene>
<name>A0A919L8D9_9ACTN</name>
<accession>A0A919L8D9</accession>
<feature type="transmembrane region" description="Helical" evidence="1">
    <location>
        <begin position="24"/>
        <end position="48"/>
    </location>
</feature>
<dbReference type="AlphaFoldDB" id="A0A919L8D9"/>
<keyword evidence="3" id="KW-1185">Reference proteome</keyword>
<keyword evidence="1" id="KW-0472">Membrane</keyword>
<reference evidence="2" key="1">
    <citation type="journal article" date="2014" name="Int. J. Syst. Evol. Microbiol.">
        <title>Complete genome sequence of Corynebacterium casei LMG S-19264T (=DSM 44701T), isolated from a smear-ripened cheese.</title>
        <authorList>
            <consortium name="US DOE Joint Genome Institute (JGI-PGF)"/>
            <person name="Walter F."/>
            <person name="Albersmeier A."/>
            <person name="Kalinowski J."/>
            <person name="Ruckert C."/>
        </authorList>
    </citation>
    <scope>NUCLEOTIDE SEQUENCE</scope>
    <source>
        <strain evidence="2">CGMCC 4.7403</strain>
    </source>
</reference>
<organism evidence="2 3">
    <name type="scientific">Streptomyces capitiformicae</name>
    <dbReference type="NCBI Taxonomy" id="2014920"/>
    <lineage>
        <taxon>Bacteria</taxon>
        <taxon>Bacillati</taxon>
        <taxon>Actinomycetota</taxon>
        <taxon>Actinomycetes</taxon>
        <taxon>Kitasatosporales</taxon>
        <taxon>Streptomycetaceae</taxon>
        <taxon>Streptomyces</taxon>
    </lineage>
</organism>
<evidence type="ECO:0000256" key="1">
    <source>
        <dbReference type="SAM" id="Phobius"/>
    </source>
</evidence>
<keyword evidence="1" id="KW-1133">Transmembrane helix</keyword>
<protein>
    <submittedName>
        <fullName evidence="2">Uncharacterized protein</fullName>
    </submittedName>
</protein>
<keyword evidence="1" id="KW-0812">Transmembrane</keyword>
<evidence type="ECO:0000313" key="2">
    <source>
        <dbReference type="EMBL" id="GHH86456.1"/>
    </source>
</evidence>
<evidence type="ECO:0000313" key="3">
    <source>
        <dbReference type="Proteomes" id="UP000603227"/>
    </source>
</evidence>
<dbReference type="Proteomes" id="UP000603227">
    <property type="component" value="Unassembled WGS sequence"/>
</dbReference>
<proteinExistence type="predicted"/>
<comment type="caution">
    <text evidence="2">The sequence shown here is derived from an EMBL/GenBank/DDBJ whole genome shotgun (WGS) entry which is preliminary data.</text>
</comment>
<dbReference type="RefSeq" id="WP_189782355.1">
    <property type="nucleotide sequence ID" value="NZ_BNAT01000006.1"/>
</dbReference>
<dbReference type="EMBL" id="BNAT01000006">
    <property type="protein sequence ID" value="GHH86456.1"/>
    <property type="molecule type" value="Genomic_DNA"/>
</dbReference>